<name>A0ABS1VMR5_9ACTN</name>
<proteinExistence type="predicted"/>
<dbReference type="PANTHER" id="PTHR13096:SF8">
    <property type="entry name" value="RIBOSOMAL OXYGENASE 1"/>
    <property type="match status" value="1"/>
</dbReference>
<comment type="caution">
    <text evidence="5">The sequence shown here is derived from an EMBL/GenBank/DDBJ whole genome shotgun (WGS) entry which is preliminary data.</text>
</comment>
<dbReference type="EMBL" id="JAENHO010000004">
    <property type="protein sequence ID" value="MBL7256027.1"/>
    <property type="molecule type" value="Genomic_DNA"/>
</dbReference>
<evidence type="ECO:0000256" key="2">
    <source>
        <dbReference type="ARBA" id="ARBA00022723"/>
    </source>
</evidence>
<keyword evidence="3" id="KW-0408">Iron</keyword>
<accession>A0ABS1VMR5</accession>
<organism evidence="5 6">
    <name type="scientific">Paractinoplanes lichenicola</name>
    <dbReference type="NCBI Taxonomy" id="2802976"/>
    <lineage>
        <taxon>Bacteria</taxon>
        <taxon>Bacillati</taxon>
        <taxon>Actinomycetota</taxon>
        <taxon>Actinomycetes</taxon>
        <taxon>Micromonosporales</taxon>
        <taxon>Micromonosporaceae</taxon>
        <taxon>Paractinoplanes</taxon>
    </lineage>
</organism>
<keyword evidence="6" id="KW-1185">Reference proteome</keyword>
<sequence length="297" mass="32980">MPLDNSLRILADASGGIPAFFGEQKIVILRKAVDVRDFVTRAEIEAALDCGLLRWPYFGLVHDGRRTPLTEITETRVVQGREVTGLADGRKVREHLARGATLKLNQLEDWHRRTREQQRGIESVLPVASKAFVFLTPEDRTGMPPHRDASHVLVVQLEGRKEWRLYDPGPVVREDAGLDVDTLTPPRVEVLEPGDVLYLPHAYPHAATAVGGWSLHVTFTLEEPKPAALARAARTSWQDADGFARLRATHQELTRGDKVRAVAASLHAQLSRGTGDDLVTEALSDMRARRPGQERPS</sequence>
<dbReference type="Gene3D" id="2.60.120.650">
    <property type="entry name" value="Cupin"/>
    <property type="match status" value="1"/>
</dbReference>
<evidence type="ECO:0000313" key="6">
    <source>
        <dbReference type="Proteomes" id="UP000598996"/>
    </source>
</evidence>
<dbReference type="Pfam" id="PF08007">
    <property type="entry name" value="JmjC_2"/>
    <property type="match status" value="1"/>
</dbReference>
<comment type="cofactor">
    <cofactor evidence="1">
        <name>Fe(2+)</name>
        <dbReference type="ChEBI" id="CHEBI:29033"/>
    </cofactor>
</comment>
<dbReference type="PANTHER" id="PTHR13096">
    <property type="entry name" value="MINA53 MYC INDUCED NUCLEAR ANTIGEN"/>
    <property type="match status" value="1"/>
</dbReference>
<dbReference type="SUPFAM" id="SSF51197">
    <property type="entry name" value="Clavaminate synthase-like"/>
    <property type="match status" value="1"/>
</dbReference>
<dbReference type="Proteomes" id="UP000598996">
    <property type="component" value="Unassembled WGS sequence"/>
</dbReference>
<evidence type="ECO:0000256" key="3">
    <source>
        <dbReference type="ARBA" id="ARBA00023004"/>
    </source>
</evidence>
<keyword evidence="2" id="KW-0479">Metal-binding</keyword>
<protein>
    <recommendedName>
        <fullName evidence="4">JmjC domain-containing protein</fullName>
    </recommendedName>
</protein>
<evidence type="ECO:0000259" key="4">
    <source>
        <dbReference type="PROSITE" id="PS51184"/>
    </source>
</evidence>
<gene>
    <name evidence="5" type="ORF">JKJ07_17155</name>
</gene>
<dbReference type="InterPro" id="IPR003347">
    <property type="entry name" value="JmjC_dom"/>
</dbReference>
<dbReference type="InterPro" id="IPR039994">
    <property type="entry name" value="NO66-like"/>
</dbReference>
<reference evidence="5 6" key="1">
    <citation type="submission" date="2021-01" db="EMBL/GenBank/DDBJ databases">
        <title>Actinoplanes sp. nov. LDG1-01 isolated from lichen.</title>
        <authorList>
            <person name="Saeng-In P."/>
            <person name="Phongsopitanun W."/>
            <person name="Kanchanasin P."/>
            <person name="Yuki M."/>
            <person name="Kudo T."/>
            <person name="Ohkuma M."/>
            <person name="Tanasupawat S."/>
        </authorList>
    </citation>
    <scope>NUCLEOTIDE SEQUENCE [LARGE SCALE GENOMIC DNA]</scope>
    <source>
        <strain evidence="5 6">LDG1-01</strain>
    </source>
</reference>
<dbReference type="RefSeq" id="WP_202992543.1">
    <property type="nucleotide sequence ID" value="NZ_JAENHO010000004.1"/>
</dbReference>
<evidence type="ECO:0000256" key="1">
    <source>
        <dbReference type="ARBA" id="ARBA00001954"/>
    </source>
</evidence>
<feature type="domain" description="JmjC" evidence="4">
    <location>
        <begin position="102"/>
        <end position="238"/>
    </location>
</feature>
<dbReference type="PROSITE" id="PS51184">
    <property type="entry name" value="JMJC"/>
    <property type="match status" value="1"/>
</dbReference>
<evidence type="ECO:0000313" key="5">
    <source>
        <dbReference type="EMBL" id="MBL7256027.1"/>
    </source>
</evidence>